<keyword evidence="5 7" id="KW-1133">Transmembrane helix</keyword>
<protein>
    <submittedName>
        <fullName evidence="9">Uncharacterized membrane protein YcaP, DUF421 family</fullName>
    </submittedName>
</protein>
<organism evidence="9 10">
    <name type="scientific">Pedobacter rhizosphaerae</name>
    <dbReference type="NCBI Taxonomy" id="390241"/>
    <lineage>
        <taxon>Bacteria</taxon>
        <taxon>Pseudomonadati</taxon>
        <taxon>Bacteroidota</taxon>
        <taxon>Sphingobacteriia</taxon>
        <taxon>Sphingobacteriales</taxon>
        <taxon>Sphingobacteriaceae</taxon>
        <taxon>Pedobacter</taxon>
    </lineage>
</organism>
<dbReference type="Pfam" id="PF04239">
    <property type="entry name" value="DUF421"/>
    <property type="match status" value="1"/>
</dbReference>
<dbReference type="RefSeq" id="WP_090881247.1">
    <property type="nucleotide sequence ID" value="NZ_FOGG01000003.1"/>
</dbReference>
<gene>
    <name evidence="9" type="ORF">SAMN04488023_1037</name>
</gene>
<evidence type="ECO:0000313" key="10">
    <source>
        <dbReference type="Proteomes" id="UP000199572"/>
    </source>
</evidence>
<evidence type="ECO:0000313" key="9">
    <source>
        <dbReference type="EMBL" id="SEQ98664.1"/>
    </source>
</evidence>
<dbReference type="PANTHER" id="PTHR34582:SF6">
    <property type="entry name" value="UPF0702 TRANSMEMBRANE PROTEIN YCAP"/>
    <property type="match status" value="1"/>
</dbReference>
<reference evidence="9 10" key="1">
    <citation type="submission" date="2016-10" db="EMBL/GenBank/DDBJ databases">
        <authorList>
            <person name="de Groot N.N."/>
        </authorList>
    </citation>
    <scope>NUCLEOTIDE SEQUENCE [LARGE SCALE GENOMIC DNA]</scope>
    <source>
        <strain evidence="9 10">DSM 18610</strain>
    </source>
</reference>
<dbReference type="AlphaFoldDB" id="A0A1H9KHM2"/>
<evidence type="ECO:0000256" key="7">
    <source>
        <dbReference type="SAM" id="Phobius"/>
    </source>
</evidence>
<keyword evidence="3" id="KW-1003">Cell membrane</keyword>
<dbReference type="EMBL" id="FOGG01000003">
    <property type="protein sequence ID" value="SEQ98664.1"/>
    <property type="molecule type" value="Genomic_DNA"/>
</dbReference>
<evidence type="ECO:0000256" key="6">
    <source>
        <dbReference type="ARBA" id="ARBA00023136"/>
    </source>
</evidence>
<evidence type="ECO:0000259" key="8">
    <source>
        <dbReference type="Pfam" id="PF04239"/>
    </source>
</evidence>
<feature type="transmembrane region" description="Helical" evidence="7">
    <location>
        <begin position="75"/>
        <end position="92"/>
    </location>
</feature>
<evidence type="ECO:0000256" key="2">
    <source>
        <dbReference type="ARBA" id="ARBA00006448"/>
    </source>
</evidence>
<proteinExistence type="inferred from homology"/>
<dbReference type="Gene3D" id="3.30.240.20">
    <property type="entry name" value="bsu07140 like domains"/>
    <property type="match status" value="1"/>
</dbReference>
<evidence type="ECO:0000256" key="3">
    <source>
        <dbReference type="ARBA" id="ARBA00022475"/>
    </source>
</evidence>
<dbReference type="OrthoDB" id="6538282at2"/>
<dbReference type="InterPro" id="IPR007353">
    <property type="entry name" value="DUF421"/>
</dbReference>
<dbReference type="GO" id="GO:0005886">
    <property type="term" value="C:plasma membrane"/>
    <property type="evidence" value="ECO:0007669"/>
    <property type="project" value="UniProtKB-SubCell"/>
</dbReference>
<dbReference type="Proteomes" id="UP000199572">
    <property type="component" value="Unassembled WGS sequence"/>
</dbReference>
<accession>A0A1H9KHM2</accession>
<feature type="domain" description="YetF C-terminal" evidence="8">
    <location>
        <begin position="98"/>
        <end position="167"/>
    </location>
</feature>
<dbReference type="PANTHER" id="PTHR34582">
    <property type="entry name" value="UPF0702 TRANSMEMBRANE PROTEIN YCAP"/>
    <property type="match status" value="1"/>
</dbReference>
<keyword evidence="4 7" id="KW-0812">Transmembrane</keyword>
<evidence type="ECO:0000256" key="1">
    <source>
        <dbReference type="ARBA" id="ARBA00004651"/>
    </source>
</evidence>
<feature type="transmembrane region" description="Helical" evidence="7">
    <location>
        <begin position="17"/>
        <end position="38"/>
    </location>
</feature>
<dbReference type="InterPro" id="IPR023090">
    <property type="entry name" value="UPF0702_alpha/beta_dom_sf"/>
</dbReference>
<sequence length="231" mass="26059">MQEPLDWTKMLVGEEEWIYLIEVVVRTAIMYIIILLGLRLLGKRGVAQLSVFEMVVIISLGSAAGDPMFYKEVGLMVPIAVFAVIVGAYRLTTFLMAKSKRFDDLVEGKPTYLIEDGEFSIDEFGKEALAQDEFFAELRQQGVSHLGQVKTAILETSGNLSVYFYPDKEVRFGLPILPKPYEKSFETIPSKGKYACTFCGNVEELNSKQTCECPKCGHKHWIVAIDDIRLR</sequence>
<evidence type="ECO:0000256" key="5">
    <source>
        <dbReference type="ARBA" id="ARBA00022989"/>
    </source>
</evidence>
<feature type="transmembrane region" description="Helical" evidence="7">
    <location>
        <begin position="45"/>
        <end position="63"/>
    </location>
</feature>
<comment type="similarity">
    <text evidence="2">Belongs to the UPF0702 family.</text>
</comment>
<keyword evidence="10" id="KW-1185">Reference proteome</keyword>
<name>A0A1H9KHM2_9SPHI</name>
<evidence type="ECO:0000256" key="4">
    <source>
        <dbReference type="ARBA" id="ARBA00022692"/>
    </source>
</evidence>
<keyword evidence="6 7" id="KW-0472">Membrane</keyword>
<comment type="subcellular location">
    <subcellularLocation>
        <location evidence="1">Cell membrane</location>
        <topology evidence="1">Multi-pass membrane protein</topology>
    </subcellularLocation>
</comment>